<name>A0A2G2Z5S7_CAPAN</name>
<sequence>MMKKKTDRMLDQKIIQIINSEQNESGNQESEGDEGQKNDDNQEENDDQDEEEEDEKERRRRAAEKGKQQMSETCTLESVVHEFDDIIQGEPSETPEGEQTPDYSDDDHRDLAILRAMWKFKCNSGNFPNPPSVKLINHIMNSIPNLIISREEVRAKIKEFEDTFYEVRQMDGDNPAMHRPMDQEIFYLCTQLWGNQL</sequence>
<evidence type="ECO:0000313" key="3">
    <source>
        <dbReference type="Proteomes" id="UP000222542"/>
    </source>
</evidence>
<dbReference type="InterPro" id="IPR007592">
    <property type="entry name" value="GEBP"/>
</dbReference>
<feature type="region of interest" description="Disordered" evidence="1">
    <location>
        <begin position="1"/>
        <end position="80"/>
    </location>
</feature>
<feature type="compositionally biased region" description="Low complexity" evidence="1">
    <location>
        <begin position="19"/>
        <end position="29"/>
    </location>
</feature>
<dbReference type="PANTHER" id="PTHR31662">
    <property type="entry name" value="BNAANNG10740D PROTEIN-RELATED"/>
    <property type="match status" value="1"/>
</dbReference>
<dbReference type="PANTHER" id="PTHR31662:SF65">
    <property type="match status" value="1"/>
</dbReference>
<keyword evidence="3" id="KW-1185">Reference proteome</keyword>
<evidence type="ECO:0000313" key="2">
    <source>
        <dbReference type="EMBL" id="PHT77215.1"/>
    </source>
</evidence>
<feature type="compositionally biased region" description="Acidic residues" evidence="1">
    <location>
        <begin position="41"/>
        <end position="55"/>
    </location>
</feature>
<dbReference type="Gramene" id="PHT77215">
    <property type="protein sequence ID" value="PHT77215"/>
    <property type="gene ID" value="T459_20737"/>
</dbReference>
<dbReference type="AlphaFoldDB" id="A0A2G2Z5S7"/>
<reference evidence="2 3" key="1">
    <citation type="journal article" date="2014" name="Nat. Genet.">
        <title>Genome sequence of the hot pepper provides insights into the evolution of pungency in Capsicum species.</title>
        <authorList>
            <person name="Kim S."/>
            <person name="Park M."/>
            <person name="Yeom S.I."/>
            <person name="Kim Y.M."/>
            <person name="Lee J.M."/>
            <person name="Lee H.A."/>
            <person name="Seo E."/>
            <person name="Choi J."/>
            <person name="Cheong K."/>
            <person name="Kim K.T."/>
            <person name="Jung K."/>
            <person name="Lee G.W."/>
            <person name="Oh S.K."/>
            <person name="Bae C."/>
            <person name="Kim S.B."/>
            <person name="Lee H.Y."/>
            <person name="Kim S.Y."/>
            <person name="Kim M.S."/>
            <person name="Kang B.C."/>
            <person name="Jo Y.D."/>
            <person name="Yang H.B."/>
            <person name="Jeong H.J."/>
            <person name="Kang W.H."/>
            <person name="Kwon J.K."/>
            <person name="Shin C."/>
            <person name="Lim J.Y."/>
            <person name="Park J.H."/>
            <person name="Huh J.H."/>
            <person name="Kim J.S."/>
            <person name="Kim B.D."/>
            <person name="Cohen O."/>
            <person name="Paran I."/>
            <person name="Suh M.C."/>
            <person name="Lee S.B."/>
            <person name="Kim Y.K."/>
            <person name="Shin Y."/>
            <person name="Noh S.J."/>
            <person name="Park J."/>
            <person name="Seo Y.S."/>
            <person name="Kwon S.Y."/>
            <person name="Kim H.A."/>
            <person name="Park J.M."/>
            <person name="Kim H.J."/>
            <person name="Choi S.B."/>
            <person name="Bosland P.W."/>
            <person name="Reeves G."/>
            <person name="Jo S.H."/>
            <person name="Lee B.W."/>
            <person name="Cho H.T."/>
            <person name="Choi H.S."/>
            <person name="Lee M.S."/>
            <person name="Yu Y."/>
            <person name="Do Choi Y."/>
            <person name="Park B.S."/>
            <person name="van Deynze A."/>
            <person name="Ashrafi H."/>
            <person name="Hill T."/>
            <person name="Kim W.T."/>
            <person name="Pai H.S."/>
            <person name="Ahn H.K."/>
            <person name="Yeam I."/>
            <person name="Giovannoni J.J."/>
            <person name="Rose J.K."/>
            <person name="Sorensen I."/>
            <person name="Lee S.J."/>
            <person name="Kim R.W."/>
            <person name="Choi I.Y."/>
            <person name="Choi B.S."/>
            <person name="Lim J.S."/>
            <person name="Lee Y.H."/>
            <person name="Choi D."/>
        </authorList>
    </citation>
    <scope>NUCLEOTIDE SEQUENCE [LARGE SCALE GENOMIC DNA]</scope>
    <source>
        <strain evidence="3">cv. CM334</strain>
    </source>
</reference>
<protein>
    <submittedName>
        <fullName evidence="2">Uncharacterized protein</fullName>
    </submittedName>
</protein>
<dbReference type="OMA" id="PYPPSIE"/>
<accession>A0A2G2Z5S7</accession>
<dbReference type="GO" id="GO:0006355">
    <property type="term" value="P:regulation of DNA-templated transcription"/>
    <property type="evidence" value="ECO:0007669"/>
    <property type="project" value="InterPro"/>
</dbReference>
<dbReference type="Proteomes" id="UP000222542">
    <property type="component" value="Unassembled WGS sequence"/>
</dbReference>
<dbReference type="GO" id="GO:0005634">
    <property type="term" value="C:nucleus"/>
    <property type="evidence" value="ECO:0000318"/>
    <property type="project" value="GO_Central"/>
</dbReference>
<comment type="caution">
    <text evidence="2">The sequence shown here is derived from an EMBL/GenBank/DDBJ whole genome shotgun (WGS) entry which is preliminary data.</text>
</comment>
<organism evidence="2 3">
    <name type="scientific">Capsicum annuum</name>
    <name type="common">Capsicum pepper</name>
    <dbReference type="NCBI Taxonomy" id="4072"/>
    <lineage>
        <taxon>Eukaryota</taxon>
        <taxon>Viridiplantae</taxon>
        <taxon>Streptophyta</taxon>
        <taxon>Embryophyta</taxon>
        <taxon>Tracheophyta</taxon>
        <taxon>Spermatophyta</taxon>
        <taxon>Magnoliopsida</taxon>
        <taxon>eudicotyledons</taxon>
        <taxon>Gunneridae</taxon>
        <taxon>Pentapetalae</taxon>
        <taxon>asterids</taxon>
        <taxon>lamiids</taxon>
        <taxon>Solanales</taxon>
        <taxon>Solanaceae</taxon>
        <taxon>Solanoideae</taxon>
        <taxon>Capsiceae</taxon>
        <taxon>Capsicum</taxon>
    </lineage>
</organism>
<evidence type="ECO:0000256" key="1">
    <source>
        <dbReference type="SAM" id="MobiDB-lite"/>
    </source>
</evidence>
<reference evidence="2 3" key="2">
    <citation type="journal article" date="2017" name="Genome Biol.">
        <title>New reference genome sequences of hot pepper reveal the massive evolution of plant disease-resistance genes by retroduplication.</title>
        <authorList>
            <person name="Kim S."/>
            <person name="Park J."/>
            <person name="Yeom S.I."/>
            <person name="Kim Y.M."/>
            <person name="Seo E."/>
            <person name="Kim K.T."/>
            <person name="Kim M.S."/>
            <person name="Lee J.M."/>
            <person name="Cheong K."/>
            <person name="Shin H.S."/>
            <person name="Kim S.B."/>
            <person name="Han K."/>
            <person name="Lee J."/>
            <person name="Park M."/>
            <person name="Lee H.A."/>
            <person name="Lee H.Y."/>
            <person name="Lee Y."/>
            <person name="Oh S."/>
            <person name="Lee J.H."/>
            <person name="Choi E."/>
            <person name="Choi E."/>
            <person name="Lee S.E."/>
            <person name="Jeon J."/>
            <person name="Kim H."/>
            <person name="Choi G."/>
            <person name="Song H."/>
            <person name="Lee J."/>
            <person name="Lee S.C."/>
            <person name="Kwon J.K."/>
            <person name="Lee H.Y."/>
            <person name="Koo N."/>
            <person name="Hong Y."/>
            <person name="Kim R.W."/>
            <person name="Kang W.H."/>
            <person name="Huh J.H."/>
            <person name="Kang B.C."/>
            <person name="Yang T.J."/>
            <person name="Lee Y.H."/>
            <person name="Bennetzen J.L."/>
            <person name="Choi D."/>
        </authorList>
    </citation>
    <scope>NUCLEOTIDE SEQUENCE [LARGE SCALE GENOMIC DNA]</scope>
    <source>
        <strain evidence="3">cv. CM334</strain>
    </source>
</reference>
<proteinExistence type="predicted"/>
<dbReference type="EMBL" id="AYRZ02000007">
    <property type="protein sequence ID" value="PHT77215.1"/>
    <property type="molecule type" value="Genomic_DNA"/>
</dbReference>
<gene>
    <name evidence="2" type="ORF">T459_20737</name>
</gene>